<comment type="caution">
    <text evidence="2">The sequence shown here is derived from an EMBL/GenBank/DDBJ whole genome shotgun (WGS) entry which is preliminary data.</text>
</comment>
<accession>A0A0G1XHB3</accession>
<feature type="chain" id="PRO_5002540745" evidence="1">
    <location>
        <begin position="27"/>
        <end position="297"/>
    </location>
</feature>
<name>A0A0G1XHB3_9BACT</name>
<evidence type="ECO:0000256" key="1">
    <source>
        <dbReference type="SAM" id="SignalP"/>
    </source>
</evidence>
<dbReference type="EMBL" id="LCRD01000007">
    <property type="protein sequence ID" value="KKW30613.1"/>
    <property type="molecule type" value="Genomic_DNA"/>
</dbReference>
<proteinExistence type="predicted"/>
<protein>
    <submittedName>
        <fullName evidence="2">Uncharacterized protein</fullName>
    </submittedName>
</protein>
<evidence type="ECO:0000313" key="3">
    <source>
        <dbReference type="Proteomes" id="UP000034846"/>
    </source>
</evidence>
<evidence type="ECO:0000313" key="2">
    <source>
        <dbReference type="EMBL" id="KKW30613.1"/>
    </source>
</evidence>
<dbReference type="Proteomes" id="UP000034846">
    <property type="component" value="Unassembled WGS sequence"/>
</dbReference>
<organism evidence="2 3">
    <name type="scientific">Candidatus Uhrbacteria bacterium GW2011_GWD2_52_7</name>
    <dbReference type="NCBI Taxonomy" id="1618989"/>
    <lineage>
        <taxon>Bacteria</taxon>
        <taxon>Candidatus Uhriibacteriota</taxon>
    </lineage>
</organism>
<sequence>MLRQAVLYFSLVAASYLAIFGFQASAAMSSTNYQILWDSVGVGGSDVAVSSGGTYMLRDVIGGTADGSISSASYSISAGYRAGIYDPVVKIVYYVQDKNSQVGTTLLVGTTVTVTTAGDFSVGDYAVVVQDDGASQVAAFGQVASTTATTITVDAWTDGGTAPVIDGSGDFVYELSGTSLAFGSLTSSTVATGIIAWEATADVNQGYGVYVVDSGEPRSLSADTLTDVVDGAVTAGSSEYGGRSSDVSLATSTFDTADTGFTTTPQLVASRSDATFSERDFLTVKAAVSSTARPLSG</sequence>
<dbReference type="AlphaFoldDB" id="A0A0G1XHB3"/>
<gene>
    <name evidence="2" type="ORF">UY72_C0007G0010</name>
</gene>
<reference evidence="2 3" key="1">
    <citation type="journal article" date="2015" name="Nature">
        <title>rRNA introns, odd ribosomes, and small enigmatic genomes across a large radiation of phyla.</title>
        <authorList>
            <person name="Brown C.T."/>
            <person name="Hug L.A."/>
            <person name="Thomas B.C."/>
            <person name="Sharon I."/>
            <person name="Castelle C.J."/>
            <person name="Singh A."/>
            <person name="Wilkins M.J."/>
            <person name="Williams K.H."/>
            <person name="Banfield J.F."/>
        </authorList>
    </citation>
    <scope>NUCLEOTIDE SEQUENCE [LARGE SCALE GENOMIC DNA]</scope>
</reference>
<keyword evidence="1" id="KW-0732">Signal</keyword>
<feature type="signal peptide" evidence="1">
    <location>
        <begin position="1"/>
        <end position="26"/>
    </location>
</feature>